<evidence type="ECO:0000313" key="2">
    <source>
        <dbReference type="EMBL" id="QHS98674.1"/>
    </source>
</evidence>
<accession>A0A6C0C4H2</accession>
<protein>
    <submittedName>
        <fullName evidence="2">Uncharacterized protein</fullName>
    </submittedName>
</protein>
<keyword evidence="1" id="KW-0175">Coiled coil</keyword>
<reference evidence="2" key="1">
    <citation type="journal article" date="2020" name="Nature">
        <title>Giant virus diversity and host interactions through global metagenomics.</title>
        <authorList>
            <person name="Schulz F."/>
            <person name="Roux S."/>
            <person name="Paez-Espino D."/>
            <person name="Jungbluth S."/>
            <person name="Walsh D.A."/>
            <person name="Denef V.J."/>
            <person name="McMahon K.D."/>
            <person name="Konstantinidis K.T."/>
            <person name="Eloe-Fadrosh E.A."/>
            <person name="Kyrpides N.C."/>
            <person name="Woyke T."/>
        </authorList>
    </citation>
    <scope>NUCLEOTIDE SEQUENCE</scope>
    <source>
        <strain evidence="2">GVMAG-M-3300020185-18</strain>
    </source>
</reference>
<evidence type="ECO:0000256" key="1">
    <source>
        <dbReference type="SAM" id="Coils"/>
    </source>
</evidence>
<dbReference type="EMBL" id="MN739321">
    <property type="protein sequence ID" value="QHS98674.1"/>
    <property type="molecule type" value="Genomic_DNA"/>
</dbReference>
<feature type="coiled-coil region" evidence="1">
    <location>
        <begin position="273"/>
        <end position="307"/>
    </location>
</feature>
<dbReference type="AlphaFoldDB" id="A0A6C0C4H2"/>
<sequence>MEKHRNIVLTDATSVITNLGKNTENYMDAIKAANKKIASAQINLEVNETALENLEEFLTMIDLPKNQLKYTVSMISGIEDMTSSIDTIFDDDDDDDDDGYGARSSLVLEPFRTEAIEYEEKLNAERKKLLIQTGTIKEKLEVYETIIKTLIEQLKPLVKELERVRESQRNEEEELLQYRKSGELAMDGARKKLELKKIEIHQKVLDNKCVIENTNNIMKVYKANLDTDIKASYSEAAKKKMEEEEKPIKEKDRLTALKTLYDGNLLDDTEYKNKKKEELEKEENLEIKKLKEKLTSLEKLVNIHEHTNNPDVKK</sequence>
<proteinExistence type="predicted"/>
<organism evidence="2">
    <name type="scientific">viral metagenome</name>
    <dbReference type="NCBI Taxonomy" id="1070528"/>
    <lineage>
        <taxon>unclassified sequences</taxon>
        <taxon>metagenomes</taxon>
        <taxon>organismal metagenomes</taxon>
    </lineage>
</organism>
<name>A0A6C0C4H2_9ZZZZ</name>